<dbReference type="Gene3D" id="2.60.40.150">
    <property type="entry name" value="C2 domain"/>
    <property type="match status" value="1"/>
</dbReference>
<dbReference type="PROSITE" id="PS50007">
    <property type="entry name" value="PIPLC_X_DOMAIN"/>
    <property type="match status" value="1"/>
</dbReference>
<dbReference type="OrthoDB" id="269822at2759"/>
<reference evidence="4" key="1">
    <citation type="journal article" date="2013" name="Genome Announc.">
        <title>Draft genome sequence of the grapevine dieback fungus Eutypa lata UCR-EL1.</title>
        <authorList>
            <person name="Blanco-Ulate B."/>
            <person name="Rolshausen P.E."/>
            <person name="Cantu D."/>
        </authorList>
    </citation>
    <scope>NUCLEOTIDE SEQUENCE [LARGE SCALE GENOMIC DNA]</scope>
    <source>
        <strain evidence="4">UCR-EL1</strain>
    </source>
</reference>
<dbReference type="SMART" id="SM00149">
    <property type="entry name" value="PLCYc"/>
    <property type="match status" value="1"/>
</dbReference>
<dbReference type="InterPro" id="IPR001192">
    <property type="entry name" value="PI-PLC_fam"/>
</dbReference>
<dbReference type="GO" id="GO:0051209">
    <property type="term" value="P:release of sequestered calcium ion into cytosol"/>
    <property type="evidence" value="ECO:0007669"/>
    <property type="project" value="TreeGrafter"/>
</dbReference>
<dbReference type="SMART" id="SM00148">
    <property type="entry name" value="PLCXc"/>
    <property type="match status" value="1"/>
</dbReference>
<accession>M7SX13</accession>
<feature type="domain" description="PI-PLC Y-box" evidence="2">
    <location>
        <begin position="137"/>
        <end position="250"/>
    </location>
</feature>
<name>M7SX13_EUTLA</name>
<dbReference type="PANTHER" id="PTHR10336:SF82">
    <property type="entry name" value="PHOSPHOINOSITIDE PHOSPHOLIPASE C"/>
    <property type="match status" value="1"/>
</dbReference>
<dbReference type="InterPro" id="IPR001711">
    <property type="entry name" value="PLipase_C_Pinositol-sp_Y"/>
</dbReference>
<dbReference type="InterPro" id="IPR017946">
    <property type="entry name" value="PLC-like_Pdiesterase_TIM-brl"/>
</dbReference>
<keyword evidence="4" id="KW-1185">Reference proteome</keyword>
<evidence type="ECO:0000259" key="2">
    <source>
        <dbReference type="PROSITE" id="PS50008"/>
    </source>
</evidence>
<dbReference type="GO" id="GO:0004435">
    <property type="term" value="F:phosphatidylinositol-4,5-bisphosphate phospholipase C activity"/>
    <property type="evidence" value="ECO:0007669"/>
    <property type="project" value="UniProtKB-EC"/>
</dbReference>
<organism evidence="3 4">
    <name type="scientific">Eutypa lata (strain UCR-EL1)</name>
    <name type="common">Grapevine dieback disease fungus</name>
    <name type="synonym">Eutypa armeniacae</name>
    <dbReference type="NCBI Taxonomy" id="1287681"/>
    <lineage>
        <taxon>Eukaryota</taxon>
        <taxon>Fungi</taxon>
        <taxon>Dikarya</taxon>
        <taxon>Ascomycota</taxon>
        <taxon>Pezizomycotina</taxon>
        <taxon>Sordariomycetes</taxon>
        <taxon>Xylariomycetidae</taxon>
        <taxon>Xylariales</taxon>
        <taxon>Diatrypaceae</taxon>
        <taxon>Eutypa</taxon>
    </lineage>
</organism>
<dbReference type="InterPro" id="IPR035892">
    <property type="entry name" value="C2_domain_sf"/>
</dbReference>
<comment type="catalytic activity">
    <reaction evidence="1">
        <text>a 1,2-diacyl-sn-glycero-3-phospho-(1D-myo-inositol-4,5-bisphosphate) + H2O = 1D-myo-inositol 1,4,5-trisphosphate + a 1,2-diacyl-sn-glycerol + H(+)</text>
        <dbReference type="Rhea" id="RHEA:33179"/>
        <dbReference type="ChEBI" id="CHEBI:15377"/>
        <dbReference type="ChEBI" id="CHEBI:15378"/>
        <dbReference type="ChEBI" id="CHEBI:17815"/>
        <dbReference type="ChEBI" id="CHEBI:58456"/>
        <dbReference type="ChEBI" id="CHEBI:203600"/>
        <dbReference type="EC" id="3.1.4.11"/>
    </reaction>
</comment>
<evidence type="ECO:0000313" key="4">
    <source>
        <dbReference type="Proteomes" id="UP000012174"/>
    </source>
</evidence>
<keyword evidence="1" id="KW-0378">Hydrolase</keyword>
<proteinExistence type="predicted"/>
<dbReference type="Pfam" id="PF00388">
    <property type="entry name" value="PI-PLC-X"/>
    <property type="match status" value="1"/>
</dbReference>
<dbReference type="GO" id="GO:0016042">
    <property type="term" value="P:lipid catabolic process"/>
    <property type="evidence" value="ECO:0007669"/>
    <property type="project" value="UniProtKB-KW"/>
</dbReference>
<dbReference type="PRINTS" id="PR00390">
    <property type="entry name" value="PHPHLIPASEC"/>
</dbReference>
<dbReference type="STRING" id="1287681.M7SX13"/>
<dbReference type="PANTHER" id="PTHR10336">
    <property type="entry name" value="PHOSPHOINOSITIDE-SPECIFIC PHOSPHOLIPASE C FAMILY PROTEIN"/>
    <property type="match status" value="1"/>
</dbReference>
<dbReference type="GO" id="GO:0048015">
    <property type="term" value="P:phosphatidylinositol-mediated signaling"/>
    <property type="evidence" value="ECO:0007669"/>
    <property type="project" value="TreeGrafter"/>
</dbReference>
<evidence type="ECO:0000313" key="3">
    <source>
        <dbReference type="EMBL" id="EMR69088.1"/>
    </source>
</evidence>
<dbReference type="HOGENOM" id="CLU_002738_3_1_1"/>
<dbReference type="Gene3D" id="3.20.20.190">
    <property type="entry name" value="Phosphatidylinositol (PI) phosphodiesterase"/>
    <property type="match status" value="1"/>
</dbReference>
<sequence>MHGYTFTHPVGFREVCQAIREVAFETTCLPLIISLEVHADQEQQEVMVQIMKQEWGELLVDKPSEQCPSGMMPKLDDLRNKILVKVKRASPKPDSFGTSSTLSPYSIVLDDDATGSDDDRPNSASGKKRKVHICESLSALAIHTHSEHFETFESTAAKTPSHIFSISEKKILELHETKNREMFTHNRHFFMRAYPNGIRFDSSNLDPSLFWHKGVQMVAMNWQSCDEGMMLNEAMFSGEHGWVLKPPGYRSDNGPSSPEDAIPHRTLFLSIRVLAGQHIPLPESVSDGKAKNFRPFVKCELHVDKPEERSGAFIEGGGRIHEGEYKQKTIASKTNHPDFGTNTPGANSNNLLEFANIPKVVEQLSFVR</sequence>
<keyword evidence="1" id="KW-0442">Lipid degradation</keyword>
<dbReference type="Pfam" id="PF00387">
    <property type="entry name" value="PI-PLC-Y"/>
    <property type="match status" value="1"/>
</dbReference>
<dbReference type="Proteomes" id="UP000012174">
    <property type="component" value="Unassembled WGS sequence"/>
</dbReference>
<dbReference type="InterPro" id="IPR000909">
    <property type="entry name" value="PLipase_C_PInositol-sp_X_dom"/>
</dbReference>
<keyword evidence="1" id="KW-0443">Lipid metabolism</keyword>
<protein>
    <recommendedName>
        <fullName evidence="1">Phosphoinositide phospholipase C</fullName>
        <ecNumber evidence="1">3.1.4.11</ecNumber>
    </recommendedName>
</protein>
<dbReference type="KEGG" id="ela:UCREL1_3892"/>
<dbReference type="eggNOG" id="KOG0169">
    <property type="taxonomic scope" value="Eukaryota"/>
</dbReference>
<dbReference type="EMBL" id="KB706135">
    <property type="protein sequence ID" value="EMR69088.1"/>
    <property type="molecule type" value="Genomic_DNA"/>
</dbReference>
<dbReference type="EC" id="3.1.4.11" evidence="1"/>
<dbReference type="PROSITE" id="PS50008">
    <property type="entry name" value="PIPLC_Y_DOMAIN"/>
    <property type="match status" value="1"/>
</dbReference>
<evidence type="ECO:0000256" key="1">
    <source>
        <dbReference type="RuleBase" id="RU361133"/>
    </source>
</evidence>
<gene>
    <name evidence="3" type="ORF">UCREL1_3892</name>
</gene>
<dbReference type="AlphaFoldDB" id="M7SX13"/>
<dbReference type="OMA" id="KVHICES"/>
<dbReference type="SUPFAM" id="SSF51695">
    <property type="entry name" value="PLC-like phosphodiesterases"/>
    <property type="match status" value="1"/>
</dbReference>